<dbReference type="InterPro" id="IPR012349">
    <property type="entry name" value="Split_barrel_FMN-bd"/>
</dbReference>
<keyword evidence="7" id="KW-0966">Cell projection</keyword>
<dbReference type="Gene3D" id="2.40.10.220">
    <property type="entry name" value="predicted glycosyltransferase like domains"/>
    <property type="match status" value="1"/>
</dbReference>
<dbReference type="Proteomes" id="UP000199345">
    <property type="component" value="Unassembled WGS sequence"/>
</dbReference>
<dbReference type="GO" id="GO:0009425">
    <property type="term" value="C:bacterial-type flagellum basal body"/>
    <property type="evidence" value="ECO:0007669"/>
    <property type="project" value="UniProtKB-SubCell"/>
</dbReference>
<keyword evidence="8" id="KW-1185">Reference proteome</keyword>
<evidence type="ECO:0000259" key="6">
    <source>
        <dbReference type="Pfam" id="PF07317"/>
    </source>
</evidence>
<comment type="similarity">
    <text evidence="4">Belongs to the YcgR family.</text>
</comment>
<dbReference type="InterPro" id="IPR009926">
    <property type="entry name" value="T3SS_YcgR_PilZN"/>
</dbReference>
<keyword evidence="3 4" id="KW-0975">Bacterial flagellum</keyword>
<feature type="domain" description="PilZ" evidence="5">
    <location>
        <begin position="135"/>
        <end position="250"/>
    </location>
</feature>
<dbReference type="Gene3D" id="2.30.110.10">
    <property type="entry name" value="Electron Transport, Fmn-binding Protein, Chain A"/>
    <property type="match status" value="1"/>
</dbReference>
<keyword evidence="1 4" id="KW-0973">c-di-GMP</keyword>
<feature type="domain" description="Type III secretion system flagellar brake protein YcgR PilZN" evidence="6">
    <location>
        <begin position="29"/>
        <end position="133"/>
    </location>
</feature>
<dbReference type="EMBL" id="FOIA01000031">
    <property type="protein sequence ID" value="SET50250.1"/>
    <property type="molecule type" value="Genomic_DNA"/>
</dbReference>
<dbReference type="GO" id="GO:0071973">
    <property type="term" value="P:bacterial-type flagellum-dependent cell motility"/>
    <property type="evidence" value="ECO:0007669"/>
    <property type="project" value="UniProtKB-UniRule"/>
</dbReference>
<evidence type="ECO:0000256" key="2">
    <source>
        <dbReference type="ARBA" id="ARBA00022741"/>
    </source>
</evidence>
<comment type="subcellular location">
    <subcellularLocation>
        <location evidence="4">Bacterial flagellum basal body</location>
    </subcellularLocation>
</comment>
<sequence length="259" mass="29459">MVESIRQADPAGNIDDNSYSSELIEVCRVNSKIDILHILQEIMQKNTLVTLYFDQSNRFILTSILSINDQTNKLVIDTGSDTELNQVALESEHLLFITSQDKIKIEFVCNQISMFHFDGRNVFQVNLPESLIRMQRRNYYRITTSIIKPLKCIIPIHTEAGSFKAEITLVDLSCGGIGVIDHHPVINFEPGMIYHNCRINLPGFGDIIAGIEVKSTYEITLRNGQVCKRAGCQFIDLPTEMETIIQRYVTKHEQVKLTP</sequence>
<proteinExistence type="inferred from homology"/>
<dbReference type="InterPro" id="IPR009875">
    <property type="entry name" value="PilZ_domain"/>
</dbReference>
<evidence type="ECO:0000256" key="1">
    <source>
        <dbReference type="ARBA" id="ARBA00022636"/>
    </source>
</evidence>
<evidence type="ECO:0000256" key="4">
    <source>
        <dbReference type="HAMAP-Rule" id="MF_01457"/>
    </source>
</evidence>
<dbReference type="Pfam" id="PF07238">
    <property type="entry name" value="PilZ"/>
    <property type="match status" value="1"/>
</dbReference>
<reference evidence="8" key="1">
    <citation type="submission" date="2016-10" db="EMBL/GenBank/DDBJ databases">
        <authorList>
            <person name="Varghese N."/>
            <person name="Submissions S."/>
        </authorList>
    </citation>
    <scope>NUCLEOTIDE SEQUENCE [LARGE SCALE GENOMIC DNA]</scope>
    <source>
        <strain evidence="8">Nm71</strain>
    </source>
</reference>
<dbReference type="OrthoDB" id="5572581at2"/>
<dbReference type="GO" id="GO:0035438">
    <property type="term" value="F:cyclic-di-GMP binding"/>
    <property type="evidence" value="ECO:0007669"/>
    <property type="project" value="UniProtKB-UniRule"/>
</dbReference>
<dbReference type="AlphaFoldDB" id="A0A1I0EXK2"/>
<keyword evidence="7" id="KW-0282">Flagellum</keyword>
<dbReference type="GO" id="GO:0071945">
    <property type="term" value="P:regulation of bacterial-type flagellum-dependent cell motility by regulation of motor speed"/>
    <property type="evidence" value="ECO:0007669"/>
    <property type="project" value="UniProtKB-UniRule"/>
</dbReference>
<dbReference type="RefSeq" id="WP_090660710.1">
    <property type="nucleotide sequence ID" value="NZ_FOIA01000031.1"/>
</dbReference>
<protein>
    <recommendedName>
        <fullName evidence="4">Flagellar brake protein YcgR</fullName>
    </recommendedName>
    <alternativeName>
        <fullName evidence="4">Cyclic di-GMP binding protein YcgR</fullName>
    </alternativeName>
</protein>
<organism evidence="7 8">
    <name type="scientific">Nitrosomonas marina</name>
    <dbReference type="NCBI Taxonomy" id="917"/>
    <lineage>
        <taxon>Bacteria</taxon>
        <taxon>Pseudomonadati</taxon>
        <taxon>Pseudomonadota</taxon>
        <taxon>Betaproteobacteria</taxon>
        <taxon>Nitrosomonadales</taxon>
        <taxon>Nitrosomonadaceae</taxon>
        <taxon>Nitrosomonas</taxon>
    </lineage>
</organism>
<keyword evidence="2 4" id="KW-0547">Nucleotide-binding</keyword>
<evidence type="ECO:0000259" key="5">
    <source>
        <dbReference type="Pfam" id="PF07238"/>
    </source>
</evidence>
<dbReference type="Pfam" id="PF07317">
    <property type="entry name" value="PilZN"/>
    <property type="match status" value="1"/>
</dbReference>
<evidence type="ECO:0000313" key="7">
    <source>
        <dbReference type="EMBL" id="SET50250.1"/>
    </source>
</evidence>
<accession>A0A1I0EXK2</accession>
<evidence type="ECO:0000313" key="8">
    <source>
        <dbReference type="Proteomes" id="UP000199345"/>
    </source>
</evidence>
<comment type="subunit">
    <text evidence="4">Monomer. Interacts with the flagellar basal bodies.</text>
</comment>
<name>A0A1I0EXK2_9PROT</name>
<dbReference type="InterPro" id="IPR023787">
    <property type="entry name" value="T3SS_YcgR"/>
</dbReference>
<evidence type="ECO:0000256" key="3">
    <source>
        <dbReference type="ARBA" id="ARBA00023143"/>
    </source>
</evidence>
<keyword evidence="7" id="KW-0969">Cilium</keyword>
<gene>
    <name evidence="4" type="primary">ycgR</name>
    <name evidence="7" type="ORF">SAMN05216326_13134</name>
</gene>
<comment type="function">
    <text evidence="4">Acts as a flagellar brake, regulating swimming and swarming in a bis-(3'-5') cyclic diguanylic acid (c-di-GMP)-dependent manner. Binds 1 c-di-GMP dimer per subunit. Increasing levels of c-di-GMP lead to decreased motility.</text>
</comment>
<dbReference type="HAMAP" id="MF_01457">
    <property type="entry name" value="YcgR"/>
    <property type="match status" value="1"/>
</dbReference>